<gene>
    <name evidence="1" type="ORF">ACFOZ9_13785</name>
</gene>
<dbReference type="PANTHER" id="PTHR30304:SF0">
    <property type="entry name" value="D-TAGATOSE-1,6-BISPHOSPHATE ALDOLASE SUBUNIT GATY-RELATED"/>
    <property type="match status" value="1"/>
</dbReference>
<dbReference type="InterPro" id="IPR050246">
    <property type="entry name" value="Class_II_FBP_aldolase"/>
</dbReference>
<dbReference type="InterPro" id="IPR013785">
    <property type="entry name" value="Aldolase_TIM"/>
</dbReference>
<sequence>MKLPHALTLAELLPEAQRSGYAVAAFSARYRACVRPVLQAAVELRSPVILEISQRELGWFGLTPRDFRDAVEQAVHDLGSQVPLCLHLDHSWDDDVIKAAIEAGFTSVMIDASAQPFEDNVRQTRDVVTYAHERGVSVEAELGKLTTTDRLETEGDEALYTVPEEALEFVERTGCDVLAVSIGTAHGVYPVNNPKIDFDRLAEIRRLLPETLLVLHGGSGLPPETVHRAIELPGGGISKMNIATDLENALLRAMGGLQRMTSAELDLQEPALLARGLAAVKAEAQDKIEHFVRSAGRAATFRAPAW</sequence>
<dbReference type="CDD" id="cd00947">
    <property type="entry name" value="TBP_aldolase_IIB"/>
    <property type="match status" value="1"/>
</dbReference>
<dbReference type="InterPro" id="IPR000771">
    <property type="entry name" value="FBA_II"/>
</dbReference>
<dbReference type="EMBL" id="JBHSEH010000020">
    <property type="protein sequence ID" value="MFC4427282.1"/>
    <property type="molecule type" value="Genomic_DNA"/>
</dbReference>
<organism evidence="1 2">
    <name type="scientific">Deinococcus navajonensis</name>
    <dbReference type="NCBI Taxonomy" id="309884"/>
    <lineage>
        <taxon>Bacteria</taxon>
        <taxon>Thermotogati</taxon>
        <taxon>Deinococcota</taxon>
        <taxon>Deinococci</taxon>
        <taxon>Deinococcales</taxon>
        <taxon>Deinococcaceae</taxon>
        <taxon>Deinococcus</taxon>
    </lineage>
</organism>
<dbReference type="SUPFAM" id="SSF51569">
    <property type="entry name" value="Aldolase"/>
    <property type="match status" value="1"/>
</dbReference>
<name>A0ABV8XRJ5_9DEIO</name>
<accession>A0ABV8XRJ5</accession>
<reference evidence="2" key="1">
    <citation type="journal article" date="2019" name="Int. J. Syst. Evol. Microbiol.">
        <title>The Global Catalogue of Microorganisms (GCM) 10K type strain sequencing project: providing services to taxonomists for standard genome sequencing and annotation.</title>
        <authorList>
            <consortium name="The Broad Institute Genomics Platform"/>
            <consortium name="The Broad Institute Genome Sequencing Center for Infectious Disease"/>
            <person name="Wu L."/>
            <person name="Ma J."/>
        </authorList>
    </citation>
    <scope>NUCLEOTIDE SEQUENCE [LARGE SCALE GENOMIC DNA]</scope>
    <source>
        <strain evidence="2">CCUG 56029</strain>
    </source>
</reference>
<protein>
    <submittedName>
        <fullName evidence="1">Ketose-bisphosphate aldolase</fullName>
    </submittedName>
</protein>
<dbReference type="NCBIfam" id="TIGR00167">
    <property type="entry name" value="cbbA"/>
    <property type="match status" value="1"/>
</dbReference>
<dbReference type="Pfam" id="PF01116">
    <property type="entry name" value="F_bP_aldolase"/>
    <property type="match status" value="1"/>
</dbReference>
<dbReference type="RefSeq" id="WP_380040610.1">
    <property type="nucleotide sequence ID" value="NZ_JBHSEH010000020.1"/>
</dbReference>
<dbReference type="PANTHER" id="PTHR30304">
    <property type="entry name" value="D-TAGATOSE-1,6-BISPHOSPHATE ALDOLASE"/>
    <property type="match status" value="1"/>
</dbReference>
<proteinExistence type="predicted"/>
<evidence type="ECO:0000313" key="2">
    <source>
        <dbReference type="Proteomes" id="UP001595998"/>
    </source>
</evidence>
<keyword evidence="2" id="KW-1185">Reference proteome</keyword>
<dbReference type="Gene3D" id="3.20.20.70">
    <property type="entry name" value="Aldolase class I"/>
    <property type="match status" value="1"/>
</dbReference>
<evidence type="ECO:0000313" key="1">
    <source>
        <dbReference type="EMBL" id="MFC4427282.1"/>
    </source>
</evidence>
<comment type="caution">
    <text evidence="1">The sequence shown here is derived from an EMBL/GenBank/DDBJ whole genome shotgun (WGS) entry which is preliminary data.</text>
</comment>
<dbReference type="PIRSF" id="PIRSF001359">
    <property type="entry name" value="F_bP_aldolase_II"/>
    <property type="match status" value="1"/>
</dbReference>
<dbReference type="Proteomes" id="UP001595998">
    <property type="component" value="Unassembled WGS sequence"/>
</dbReference>